<feature type="transmembrane region" description="Helical" evidence="6">
    <location>
        <begin position="293"/>
        <end position="314"/>
    </location>
</feature>
<feature type="transmembrane region" description="Helical" evidence="6">
    <location>
        <begin position="130"/>
        <end position="151"/>
    </location>
</feature>
<dbReference type="Pfam" id="PF03151">
    <property type="entry name" value="TPT"/>
    <property type="match status" value="1"/>
</dbReference>
<comment type="caution">
    <text evidence="8">The sequence shown here is derived from an EMBL/GenBank/DDBJ whole genome shotgun (WGS) entry which is preliminary data.</text>
</comment>
<feature type="transmembrane region" description="Helical" evidence="6">
    <location>
        <begin position="221"/>
        <end position="241"/>
    </location>
</feature>
<sequence length="480" mass="51841">MLRIMVLKAICDLESAKLVVNEGQTCTIQCRTGNTICSIHADPTYDKYMRCLVHDHSSKYKRPSCAPKFTTLFLPVVRFSTPLFTSHIACLLYKRTRCLCYCCIFGMAGVSTEPRPSPNKWVLNETDAPVFFLFCQLVVAVLLFVIAHVVGILKLPRMVDGPLLKGLMPMIAVNVLGLNFNNWCLKYVDASFYQIARGLVLPFTVITSIMFLRAAPPSKRILLACSIVTGGFFTGVFLDHVTASGLASSKDAASQPQGPSALGVFFGILSSMSTALQAVVIKRALDVVDGSAIDLAWYTNLLSAIGTIPVILLAGELPSVLSLLFGTTNSAALGTFLWGTAVTVSSARDRASHTHTSILTQVSNLQGLFGFLICIATLFSIKVTSPITHMISSAVRGVIQTFFSVWIFHDVISLGRGTSISLILAGSIYYTWVKHVEGQKKETLPSSGQSGSSGSGRGGYEPVPMDDLKGRSNTSGDRQD</sequence>
<evidence type="ECO:0000313" key="8">
    <source>
        <dbReference type="EMBL" id="ELU39512.1"/>
    </source>
</evidence>
<dbReference type="EMBL" id="AFRT01001737">
    <property type="protein sequence ID" value="ELU39512.1"/>
    <property type="molecule type" value="Genomic_DNA"/>
</dbReference>
<feature type="domain" description="Sugar phosphate transporter" evidence="7">
    <location>
        <begin position="119"/>
        <end position="430"/>
    </location>
</feature>
<name>L8WRU0_THACA</name>
<comment type="subcellular location">
    <subcellularLocation>
        <location evidence="1">Membrane</location>
        <topology evidence="1">Multi-pass membrane protein</topology>
    </subcellularLocation>
</comment>
<dbReference type="OMA" id="FTSHIAC"/>
<feature type="transmembrane region" description="Helical" evidence="6">
    <location>
        <begin position="261"/>
        <end position="281"/>
    </location>
</feature>
<feature type="transmembrane region" description="Helical" evidence="6">
    <location>
        <begin position="192"/>
        <end position="212"/>
    </location>
</feature>
<dbReference type="GO" id="GO:0016020">
    <property type="term" value="C:membrane"/>
    <property type="evidence" value="ECO:0007669"/>
    <property type="project" value="UniProtKB-SubCell"/>
</dbReference>
<evidence type="ECO:0000256" key="5">
    <source>
        <dbReference type="SAM" id="MobiDB-lite"/>
    </source>
</evidence>
<keyword evidence="2 6" id="KW-0812">Transmembrane</keyword>
<dbReference type="OrthoDB" id="5547497at2759"/>
<dbReference type="AlphaFoldDB" id="L8WRU0"/>
<keyword evidence="4 6" id="KW-0472">Membrane</keyword>
<evidence type="ECO:0000256" key="1">
    <source>
        <dbReference type="ARBA" id="ARBA00004141"/>
    </source>
</evidence>
<protein>
    <submittedName>
        <fullName evidence="8">GDP-fucose transporter 1</fullName>
    </submittedName>
</protein>
<evidence type="ECO:0000256" key="6">
    <source>
        <dbReference type="SAM" id="Phobius"/>
    </source>
</evidence>
<dbReference type="HOGENOM" id="CLU_044894_0_1_1"/>
<feature type="transmembrane region" description="Helical" evidence="6">
    <location>
        <begin position="320"/>
        <end position="341"/>
    </location>
</feature>
<dbReference type="Proteomes" id="UP000011668">
    <property type="component" value="Unassembled WGS sequence"/>
</dbReference>
<evidence type="ECO:0000256" key="3">
    <source>
        <dbReference type="ARBA" id="ARBA00022989"/>
    </source>
</evidence>
<dbReference type="InterPro" id="IPR050186">
    <property type="entry name" value="TPT_transporter"/>
</dbReference>
<dbReference type="PANTHER" id="PTHR11132">
    <property type="entry name" value="SOLUTE CARRIER FAMILY 35"/>
    <property type="match status" value="1"/>
</dbReference>
<feature type="region of interest" description="Disordered" evidence="5">
    <location>
        <begin position="440"/>
        <end position="480"/>
    </location>
</feature>
<evidence type="ECO:0000256" key="2">
    <source>
        <dbReference type="ARBA" id="ARBA00022692"/>
    </source>
</evidence>
<reference evidence="8 9" key="1">
    <citation type="journal article" date="2013" name="Nat. Commun.">
        <title>The evolution and pathogenic mechanisms of the rice sheath blight pathogen.</title>
        <authorList>
            <person name="Zheng A."/>
            <person name="Lin R."/>
            <person name="Xu L."/>
            <person name="Qin P."/>
            <person name="Tang C."/>
            <person name="Ai P."/>
            <person name="Zhang D."/>
            <person name="Liu Y."/>
            <person name="Sun Z."/>
            <person name="Feng H."/>
            <person name="Wang Y."/>
            <person name="Chen Y."/>
            <person name="Liang X."/>
            <person name="Fu R."/>
            <person name="Li Q."/>
            <person name="Zhang J."/>
            <person name="Yu X."/>
            <person name="Xie Z."/>
            <person name="Ding L."/>
            <person name="Guan P."/>
            <person name="Tang J."/>
            <person name="Liang Y."/>
            <person name="Wang S."/>
            <person name="Deng Q."/>
            <person name="Li S."/>
            <person name="Zhu J."/>
            <person name="Wang L."/>
            <person name="Liu H."/>
            <person name="Li P."/>
        </authorList>
    </citation>
    <scope>NUCLEOTIDE SEQUENCE [LARGE SCALE GENOMIC DNA]</scope>
    <source>
        <strain evidence="9">AG-1 IA</strain>
    </source>
</reference>
<dbReference type="InterPro" id="IPR004853">
    <property type="entry name" value="Sugar_P_trans_dom"/>
</dbReference>
<feature type="transmembrane region" description="Helical" evidence="6">
    <location>
        <begin position="362"/>
        <end position="381"/>
    </location>
</feature>
<feature type="compositionally biased region" description="Polar residues" evidence="5">
    <location>
        <begin position="471"/>
        <end position="480"/>
    </location>
</feature>
<organism evidence="8 9">
    <name type="scientific">Thanatephorus cucumeris (strain AG1-IA)</name>
    <name type="common">Rice sheath blight fungus</name>
    <name type="synonym">Rhizoctonia solani</name>
    <dbReference type="NCBI Taxonomy" id="983506"/>
    <lineage>
        <taxon>Eukaryota</taxon>
        <taxon>Fungi</taxon>
        <taxon>Dikarya</taxon>
        <taxon>Basidiomycota</taxon>
        <taxon>Agaricomycotina</taxon>
        <taxon>Agaricomycetes</taxon>
        <taxon>Cantharellales</taxon>
        <taxon>Ceratobasidiaceae</taxon>
        <taxon>Rhizoctonia</taxon>
        <taxon>Rhizoctonia solani AG-1</taxon>
    </lineage>
</organism>
<keyword evidence="9" id="KW-1185">Reference proteome</keyword>
<gene>
    <name evidence="8" type="ORF">AG1IA_06452</name>
</gene>
<accession>L8WRU0</accession>
<keyword evidence="3 6" id="KW-1133">Transmembrane helix</keyword>
<evidence type="ECO:0000313" key="9">
    <source>
        <dbReference type="Proteomes" id="UP000011668"/>
    </source>
</evidence>
<evidence type="ECO:0000259" key="7">
    <source>
        <dbReference type="Pfam" id="PF03151"/>
    </source>
</evidence>
<proteinExistence type="predicted"/>
<evidence type="ECO:0000256" key="4">
    <source>
        <dbReference type="ARBA" id="ARBA00023136"/>
    </source>
</evidence>